<feature type="compositionally biased region" description="Polar residues" evidence="1">
    <location>
        <begin position="14"/>
        <end position="27"/>
    </location>
</feature>
<feature type="region of interest" description="Disordered" evidence="1">
    <location>
        <begin position="49"/>
        <end position="80"/>
    </location>
</feature>
<organism evidence="2 3">
    <name type="scientific">Eumeta variegata</name>
    <name type="common">Bagworm moth</name>
    <name type="synonym">Eumeta japonica</name>
    <dbReference type="NCBI Taxonomy" id="151549"/>
    <lineage>
        <taxon>Eukaryota</taxon>
        <taxon>Metazoa</taxon>
        <taxon>Ecdysozoa</taxon>
        <taxon>Arthropoda</taxon>
        <taxon>Hexapoda</taxon>
        <taxon>Insecta</taxon>
        <taxon>Pterygota</taxon>
        <taxon>Neoptera</taxon>
        <taxon>Endopterygota</taxon>
        <taxon>Lepidoptera</taxon>
        <taxon>Glossata</taxon>
        <taxon>Ditrysia</taxon>
        <taxon>Tineoidea</taxon>
        <taxon>Psychidae</taxon>
        <taxon>Oiketicinae</taxon>
        <taxon>Eumeta</taxon>
    </lineage>
</organism>
<proteinExistence type="predicted"/>
<evidence type="ECO:0000313" key="3">
    <source>
        <dbReference type="Proteomes" id="UP000299102"/>
    </source>
</evidence>
<feature type="region of interest" description="Disordered" evidence="1">
    <location>
        <begin position="1"/>
        <end position="37"/>
    </location>
</feature>
<dbReference type="Proteomes" id="UP000299102">
    <property type="component" value="Unassembled WGS sequence"/>
</dbReference>
<sequence>MSVESGRSDEVESVVNTTENCTPVSNTAEERDSDDCRSETIEKNLDETREHKVLSQSPKNVVHETIDRSSIPSTPLDVTNASTEVPIAPSEVSTASTEVPHIHTEVEKIYKDVQKSRSRS</sequence>
<feature type="compositionally biased region" description="Polar residues" evidence="1">
    <location>
        <begin position="68"/>
        <end position="80"/>
    </location>
</feature>
<reference evidence="2 3" key="1">
    <citation type="journal article" date="2019" name="Commun. Biol.">
        <title>The bagworm genome reveals a unique fibroin gene that provides high tensile strength.</title>
        <authorList>
            <person name="Kono N."/>
            <person name="Nakamura H."/>
            <person name="Ohtoshi R."/>
            <person name="Tomita M."/>
            <person name="Numata K."/>
            <person name="Arakawa K."/>
        </authorList>
    </citation>
    <scope>NUCLEOTIDE SEQUENCE [LARGE SCALE GENOMIC DNA]</scope>
</reference>
<comment type="caution">
    <text evidence="2">The sequence shown here is derived from an EMBL/GenBank/DDBJ whole genome shotgun (WGS) entry which is preliminary data.</text>
</comment>
<keyword evidence="3" id="KW-1185">Reference proteome</keyword>
<feature type="non-terminal residue" evidence="2">
    <location>
        <position position="120"/>
    </location>
</feature>
<protein>
    <submittedName>
        <fullName evidence="2">Uncharacterized protein</fullName>
    </submittedName>
</protein>
<gene>
    <name evidence="2" type="ORF">EVAR_71411_1</name>
</gene>
<feature type="compositionally biased region" description="Basic and acidic residues" evidence="1">
    <location>
        <begin position="1"/>
        <end position="10"/>
    </location>
</feature>
<feature type="compositionally biased region" description="Basic and acidic residues" evidence="1">
    <location>
        <begin position="28"/>
        <end position="37"/>
    </location>
</feature>
<evidence type="ECO:0000256" key="1">
    <source>
        <dbReference type="SAM" id="MobiDB-lite"/>
    </source>
</evidence>
<accession>A0A4C1SWL0</accession>
<name>A0A4C1SWL0_EUMVA</name>
<dbReference type="AlphaFoldDB" id="A0A4C1SWL0"/>
<dbReference type="EMBL" id="BGZK01003900">
    <property type="protein sequence ID" value="GBP05421.1"/>
    <property type="molecule type" value="Genomic_DNA"/>
</dbReference>
<evidence type="ECO:0000313" key="2">
    <source>
        <dbReference type="EMBL" id="GBP05421.1"/>
    </source>
</evidence>